<comment type="similarity">
    <text evidence="2">Belongs to the G-protein coupled receptor 2 family. Adhesion G-protein coupled receptor (ADGR) subfamily.</text>
</comment>
<dbReference type="Pfam" id="PF00002">
    <property type="entry name" value="7tm_2"/>
    <property type="match status" value="1"/>
</dbReference>
<keyword evidence="16" id="KW-1185">Reference proteome</keyword>
<evidence type="ECO:0000259" key="13">
    <source>
        <dbReference type="PROSITE" id="PS50261"/>
    </source>
</evidence>
<dbReference type="PRINTS" id="PR00895">
    <property type="entry name" value="PENTAXIN"/>
</dbReference>
<comment type="caution">
    <text evidence="10">Lacks conserved residue(s) required for the propagation of feature annotation.</text>
</comment>
<dbReference type="InterPro" id="IPR046338">
    <property type="entry name" value="GAIN_dom_sf"/>
</dbReference>
<keyword evidence="9" id="KW-0807">Transducer</keyword>
<dbReference type="PANTHER" id="PTHR12011:SF470">
    <property type="entry name" value="ADHESION G PROTEIN-COUPLED RECEPTOR L2-LIKE"/>
    <property type="match status" value="1"/>
</dbReference>
<dbReference type="Pfam" id="PF13385">
    <property type="entry name" value="Laminin_G_3"/>
    <property type="match status" value="1"/>
</dbReference>
<dbReference type="PROSITE" id="PS50261">
    <property type="entry name" value="G_PROTEIN_RECEP_F2_4"/>
    <property type="match status" value="1"/>
</dbReference>
<evidence type="ECO:0000256" key="8">
    <source>
        <dbReference type="ARBA" id="ARBA00023170"/>
    </source>
</evidence>
<dbReference type="SUPFAM" id="SSF49899">
    <property type="entry name" value="Concanavalin A-like lectins/glucanases"/>
    <property type="match status" value="1"/>
</dbReference>
<dbReference type="AlphaFoldDB" id="A0AA36F280"/>
<reference evidence="15" key="1">
    <citation type="submission" date="2023-08" db="EMBL/GenBank/DDBJ databases">
        <authorList>
            <person name="Alioto T."/>
            <person name="Alioto T."/>
            <person name="Gomez Garrido J."/>
        </authorList>
    </citation>
    <scope>NUCLEOTIDE SEQUENCE</scope>
</reference>
<name>A0AA36F280_OCTVU</name>
<dbReference type="GO" id="GO:0004930">
    <property type="term" value="F:G protein-coupled receptor activity"/>
    <property type="evidence" value="ECO:0007669"/>
    <property type="project" value="UniProtKB-KW"/>
</dbReference>
<dbReference type="Gene3D" id="4.10.1240.10">
    <property type="entry name" value="GPCR, family 2, extracellular hormone receptor domain"/>
    <property type="match status" value="1"/>
</dbReference>
<dbReference type="Proteomes" id="UP001162480">
    <property type="component" value="Chromosome 4"/>
</dbReference>
<accession>A0AA36F280</accession>
<comment type="subcellular location">
    <subcellularLocation>
        <location evidence="1">Membrane</location>
        <topology evidence="1">Multi-pass membrane protein</topology>
    </subcellularLocation>
</comment>
<evidence type="ECO:0000259" key="12">
    <source>
        <dbReference type="PROSITE" id="PS50227"/>
    </source>
</evidence>
<dbReference type="SMART" id="SM00159">
    <property type="entry name" value="PTX"/>
    <property type="match status" value="1"/>
</dbReference>
<evidence type="ECO:0000259" key="14">
    <source>
        <dbReference type="PROSITE" id="PS51828"/>
    </source>
</evidence>
<protein>
    <submittedName>
        <fullName evidence="15">Cadherin EGF LAG seven-pass G-type receptor 1-like</fullName>
    </submittedName>
</protein>
<dbReference type="InterPro" id="IPR001879">
    <property type="entry name" value="GPCR_2_extracellular_dom"/>
</dbReference>
<feature type="domain" description="Pentraxin (PTX)" evidence="14">
    <location>
        <begin position="82"/>
        <end position="284"/>
    </location>
</feature>
<evidence type="ECO:0000313" key="16">
    <source>
        <dbReference type="Proteomes" id="UP001162480"/>
    </source>
</evidence>
<keyword evidence="4" id="KW-0732">Signal</keyword>
<feature type="transmembrane region" description="Helical" evidence="11">
    <location>
        <begin position="723"/>
        <end position="746"/>
    </location>
</feature>
<keyword evidence="6" id="KW-0297">G-protein coupled receptor</keyword>
<feature type="transmembrane region" description="Helical" evidence="11">
    <location>
        <begin position="831"/>
        <end position="849"/>
    </location>
</feature>
<dbReference type="GO" id="GO:0007166">
    <property type="term" value="P:cell surface receptor signaling pathway"/>
    <property type="evidence" value="ECO:0007669"/>
    <property type="project" value="InterPro"/>
</dbReference>
<evidence type="ECO:0000256" key="10">
    <source>
        <dbReference type="PROSITE-ProRule" id="PRU01172"/>
    </source>
</evidence>
<dbReference type="InterPro" id="IPR036445">
    <property type="entry name" value="GPCR_2_extracell_dom_sf"/>
</dbReference>
<sequence length="1132" mass="129814">MRRSWRWTDTSWLLLYGEWNLLLLTMYKGVVMSAEITLENPDDKCHQLYYTEPRCDDHPSGYKCVCGPGFHWNKYKCMSSALDSRLEFRNKDPVRYTLLLGKGFPEVKNLTIAFWVKANGSNMNQDTILSYKQDQTINILRITSGNNLVFKIFNKYISTNISLANEVWTHVVWTWRMHDGNWRLYVNGTKRQSGRGASVNKAIPSDGELVLGQASREGAYFDTTYAFVGDLSHFNIWDYEMKRQAIRSMYQSCVFMHCGNVVQWAEFRSGTRGAMRLRWPSGLVTKPCFDEHEAATTCDKHCSDVIGAQCNQEIVENIRWSRTPADNNVSVTCPGQEDLEGTNATVDSAVRPCMRTADNNGDWGEPIIDGCISLSLLELKNEFKSALRRPVVAEVSILELADKLNNHTKFNSYTNPIDIATIIDLLGMLVETQGVSIHVVSWNDGKDNYARTQTNYNPTMVQTKVFAQLVTRIVDNLLNRRNEVGWNATEPSGTEGEALMSVMRNFSEVISRRLEYHVKDRKLSKGEAMIRQSKANISFKIQIWWIEDPIFTTFPDRVDRDLLELDPQEGTVELLNENLKLSQRMSGSPVFVGVATFLYPSFSRVLPNHFFKRTKENNINTPVVALYLHIEKEKITENLTSPVIISLPYLDTFNISNPECVRLRPSTNKGEKNRWLRDNCYIIRDHFRSGVCACHMQGVYAITTDMYNDNWDKGEKRPNLMNVASYIGCSVSAALCLISFGMLTYLRTSSSTAALHKNLSLCIVFSQVVFMVGIDKYDYKIVCQVFAILLHYFFLATYSWIMNEAFNLYIVITYSAHSHRDSNESGSLMRYYIIGWIFPAVLVGAFVGSHGETYYAPDMCWIAWGHIWLFLGPAVGIIAITILVLIFTAKEHNENSYTQSEKTNKTIQIHSKALWTQTILLTTIWSFAFISLKMTDNILKYLYAMFNCLQGAFFIVFYFLLHEEVRAVFKNERKKKNLAMHGYDYSDEQSLDSLESYSAILEKSNGDTLPLGKDSKALESLKHRQRSQIEKTYLYTNRHSVFRFISCSFLIMNEIGHRGCHLNVRTSLQTATSKSQSLTFLNREDEQTTKEFGFIWKERRQASKGWKRTVSSDIDIVAIEELKSKELLFKNG</sequence>
<keyword evidence="8" id="KW-0675">Receptor</keyword>
<feature type="domain" description="G-protein coupled receptors family 2 profile 1" evidence="12">
    <location>
        <begin position="297"/>
        <end position="375"/>
    </location>
</feature>
<evidence type="ECO:0000256" key="5">
    <source>
        <dbReference type="ARBA" id="ARBA00022989"/>
    </source>
</evidence>
<dbReference type="Gene3D" id="2.60.220.50">
    <property type="match status" value="1"/>
</dbReference>
<gene>
    <name evidence="15" type="ORF">OCTVUL_1B026004</name>
</gene>
<keyword evidence="7 11" id="KW-0472">Membrane</keyword>
<feature type="transmembrane region" description="Helical" evidence="11">
    <location>
        <begin position="758"/>
        <end position="774"/>
    </location>
</feature>
<dbReference type="EMBL" id="OX597817">
    <property type="protein sequence ID" value="CAI9721819.1"/>
    <property type="molecule type" value="Genomic_DNA"/>
</dbReference>
<feature type="transmembrane region" description="Helical" evidence="11">
    <location>
        <begin position="913"/>
        <end position="932"/>
    </location>
</feature>
<evidence type="ECO:0000256" key="7">
    <source>
        <dbReference type="ARBA" id="ARBA00023136"/>
    </source>
</evidence>
<dbReference type="SUPFAM" id="SSF81321">
    <property type="entry name" value="Family A G protein-coupled receptor-like"/>
    <property type="match status" value="1"/>
</dbReference>
<evidence type="ECO:0000256" key="4">
    <source>
        <dbReference type="ARBA" id="ARBA00022729"/>
    </source>
</evidence>
<feature type="domain" description="G-protein coupled receptors family 2 profile 2" evidence="13">
    <location>
        <begin position="718"/>
        <end position="962"/>
    </location>
</feature>
<feature type="transmembrane region" description="Helical" evidence="11">
    <location>
        <begin position="861"/>
        <end position="887"/>
    </location>
</feature>
<evidence type="ECO:0000256" key="11">
    <source>
        <dbReference type="SAM" id="Phobius"/>
    </source>
</evidence>
<dbReference type="PANTHER" id="PTHR12011">
    <property type="entry name" value="ADHESION G-PROTEIN COUPLED RECEPTOR"/>
    <property type="match status" value="1"/>
</dbReference>
<proteinExistence type="inferred from homology"/>
<dbReference type="Gene3D" id="2.60.120.200">
    <property type="match status" value="1"/>
</dbReference>
<keyword evidence="3 11" id="KW-0812">Transmembrane</keyword>
<dbReference type="PROSITE" id="PS51828">
    <property type="entry name" value="PTX_2"/>
    <property type="match status" value="1"/>
</dbReference>
<dbReference type="PROSITE" id="PS50227">
    <property type="entry name" value="G_PROTEIN_RECEP_F2_3"/>
    <property type="match status" value="1"/>
</dbReference>
<evidence type="ECO:0000256" key="2">
    <source>
        <dbReference type="ARBA" id="ARBA00007343"/>
    </source>
</evidence>
<organism evidence="15 16">
    <name type="scientific">Octopus vulgaris</name>
    <name type="common">Common octopus</name>
    <dbReference type="NCBI Taxonomy" id="6645"/>
    <lineage>
        <taxon>Eukaryota</taxon>
        <taxon>Metazoa</taxon>
        <taxon>Spiralia</taxon>
        <taxon>Lophotrochozoa</taxon>
        <taxon>Mollusca</taxon>
        <taxon>Cephalopoda</taxon>
        <taxon>Coleoidea</taxon>
        <taxon>Octopodiformes</taxon>
        <taxon>Octopoda</taxon>
        <taxon>Incirrata</taxon>
        <taxon>Octopodidae</taxon>
        <taxon>Octopus</taxon>
    </lineage>
</organism>
<feature type="transmembrane region" description="Helical" evidence="11">
    <location>
        <begin position="786"/>
        <end position="810"/>
    </location>
</feature>
<evidence type="ECO:0000256" key="9">
    <source>
        <dbReference type="ARBA" id="ARBA00023224"/>
    </source>
</evidence>
<evidence type="ECO:0000256" key="1">
    <source>
        <dbReference type="ARBA" id="ARBA00004141"/>
    </source>
</evidence>
<evidence type="ECO:0000256" key="3">
    <source>
        <dbReference type="ARBA" id="ARBA00022692"/>
    </source>
</evidence>
<evidence type="ECO:0000313" key="15">
    <source>
        <dbReference type="EMBL" id="CAI9721819.1"/>
    </source>
</evidence>
<dbReference type="Gene3D" id="1.20.1070.10">
    <property type="entry name" value="Rhodopsin 7-helix transmembrane proteins"/>
    <property type="match status" value="1"/>
</dbReference>
<dbReference type="GO" id="GO:0007189">
    <property type="term" value="P:adenylate cyclase-activating G protein-coupled receptor signaling pathway"/>
    <property type="evidence" value="ECO:0007669"/>
    <property type="project" value="TreeGrafter"/>
</dbReference>
<keyword evidence="5 11" id="KW-1133">Transmembrane helix</keyword>
<dbReference type="InterPro" id="IPR017981">
    <property type="entry name" value="GPCR_2-like_7TM"/>
</dbReference>
<dbReference type="InterPro" id="IPR013320">
    <property type="entry name" value="ConA-like_dom_sf"/>
</dbReference>
<dbReference type="GO" id="GO:0005886">
    <property type="term" value="C:plasma membrane"/>
    <property type="evidence" value="ECO:0007669"/>
    <property type="project" value="TreeGrafter"/>
</dbReference>
<dbReference type="InterPro" id="IPR001759">
    <property type="entry name" value="PTX_dom"/>
</dbReference>
<dbReference type="InterPro" id="IPR000832">
    <property type="entry name" value="GPCR_2_secretin-like"/>
</dbReference>
<feature type="transmembrane region" description="Helical" evidence="11">
    <location>
        <begin position="938"/>
        <end position="961"/>
    </location>
</feature>
<evidence type="ECO:0000256" key="6">
    <source>
        <dbReference type="ARBA" id="ARBA00023040"/>
    </source>
</evidence>